<feature type="domain" description="C2H2-type" evidence="2">
    <location>
        <begin position="22"/>
        <end position="45"/>
    </location>
</feature>
<name>A0AAQ4E9S8_AMBAM</name>
<dbReference type="AlphaFoldDB" id="A0AAQ4E9S8"/>
<dbReference type="PANTHER" id="PTHR33936">
    <property type="entry name" value="PROTEIN CBG17840"/>
    <property type="match status" value="1"/>
</dbReference>
<dbReference type="PROSITE" id="PS00028">
    <property type="entry name" value="ZINC_FINGER_C2H2_1"/>
    <property type="match status" value="2"/>
</dbReference>
<evidence type="ECO:0000313" key="4">
    <source>
        <dbReference type="Proteomes" id="UP001321473"/>
    </source>
</evidence>
<comment type="caution">
    <text evidence="3">The sequence shown here is derived from an EMBL/GenBank/DDBJ whole genome shotgun (WGS) entry which is preliminary data.</text>
</comment>
<gene>
    <name evidence="3" type="ORF">V5799_025365</name>
</gene>
<feature type="non-terminal residue" evidence="3">
    <location>
        <position position="198"/>
    </location>
</feature>
<keyword evidence="4" id="KW-1185">Reference proteome</keyword>
<sequence>MENQSSSSAECLAAGSAEQDKYLCPVCNAAFTFESARRRHVRKQHPDLADSLVPNCSALFECDVCCNVAFPHRGGLLRHHEQVHGFVPRRIRLEFSSLTDFESWKDHEEKTELVHFVLSGGTKHLASGGTKKYLVCHRSGLYVTTGREVQNIKMKFNIGSEGEKDRDDYVSTQKWIVELQDHGALLYAEADKLTEEGI</sequence>
<evidence type="ECO:0000313" key="3">
    <source>
        <dbReference type="EMBL" id="KAK8771388.1"/>
    </source>
</evidence>
<reference evidence="3 4" key="1">
    <citation type="journal article" date="2023" name="Arcadia Sci">
        <title>De novo assembly of a long-read Amblyomma americanum tick genome.</title>
        <authorList>
            <person name="Chou S."/>
            <person name="Poskanzer K.E."/>
            <person name="Rollins M."/>
            <person name="Thuy-Boun P.S."/>
        </authorList>
    </citation>
    <scope>NUCLEOTIDE SEQUENCE [LARGE SCALE GENOMIC DNA]</scope>
    <source>
        <strain evidence="3">F_SG_1</strain>
        <tissue evidence="3">Salivary glands</tissue>
    </source>
</reference>
<proteinExistence type="predicted"/>
<dbReference type="PROSITE" id="PS50157">
    <property type="entry name" value="ZINC_FINGER_C2H2_2"/>
    <property type="match status" value="2"/>
</dbReference>
<feature type="domain" description="C2H2-type" evidence="2">
    <location>
        <begin position="60"/>
        <end position="84"/>
    </location>
</feature>
<dbReference type="Proteomes" id="UP001321473">
    <property type="component" value="Unassembled WGS sequence"/>
</dbReference>
<evidence type="ECO:0000259" key="2">
    <source>
        <dbReference type="PROSITE" id="PS50157"/>
    </source>
</evidence>
<dbReference type="InterPro" id="IPR013087">
    <property type="entry name" value="Znf_C2H2_type"/>
</dbReference>
<evidence type="ECO:0000256" key="1">
    <source>
        <dbReference type="PROSITE-ProRule" id="PRU00042"/>
    </source>
</evidence>
<keyword evidence="1" id="KW-0862">Zinc</keyword>
<dbReference type="GO" id="GO:0008270">
    <property type="term" value="F:zinc ion binding"/>
    <property type="evidence" value="ECO:0007669"/>
    <property type="project" value="UniProtKB-KW"/>
</dbReference>
<keyword evidence="1" id="KW-0863">Zinc-finger</keyword>
<keyword evidence="1" id="KW-0479">Metal-binding</keyword>
<dbReference type="EMBL" id="JARKHS020019811">
    <property type="protein sequence ID" value="KAK8771388.1"/>
    <property type="molecule type" value="Genomic_DNA"/>
</dbReference>
<accession>A0AAQ4E9S8</accession>
<organism evidence="3 4">
    <name type="scientific">Amblyomma americanum</name>
    <name type="common">Lone star tick</name>
    <dbReference type="NCBI Taxonomy" id="6943"/>
    <lineage>
        <taxon>Eukaryota</taxon>
        <taxon>Metazoa</taxon>
        <taxon>Ecdysozoa</taxon>
        <taxon>Arthropoda</taxon>
        <taxon>Chelicerata</taxon>
        <taxon>Arachnida</taxon>
        <taxon>Acari</taxon>
        <taxon>Parasitiformes</taxon>
        <taxon>Ixodida</taxon>
        <taxon>Ixodoidea</taxon>
        <taxon>Ixodidae</taxon>
        <taxon>Amblyomminae</taxon>
        <taxon>Amblyomma</taxon>
    </lineage>
</organism>
<dbReference type="PANTHER" id="PTHR33936:SF24">
    <property type="entry name" value="C2H2-TYPE DOMAIN-CONTAINING PROTEIN"/>
    <property type="match status" value="1"/>
</dbReference>
<protein>
    <recommendedName>
        <fullName evidence="2">C2H2-type domain-containing protein</fullName>
    </recommendedName>
</protein>
<dbReference type="SMART" id="SM00355">
    <property type="entry name" value="ZnF_C2H2"/>
    <property type="match status" value="2"/>
</dbReference>
<dbReference type="InterPro" id="IPR052797">
    <property type="entry name" value="RegFact_GeneExpr_CellDeath"/>
</dbReference>
<dbReference type="Gene3D" id="3.30.160.60">
    <property type="entry name" value="Classic Zinc Finger"/>
    <property type="match status" value="1"/>
</dbReference>